<reference evidence="1 2" key="1">
    <citation type="submission" date="2016-12" db="EMBL/GenBank/DDBJ databases">
        <title>The genomes of Aspergillus section Nigri reveals drivers in fungal speciation.</title>
        <authorList>
            <consortium name="DOE Joint Genome Institute"/>
            <person name="Vesth T.C."/>
            <person name="Nybo J."/>
            <person name="Theobald S."/>
            <person name="Brandl J."/>
            <person name="Frisvad J.C."/>
            <person name="Nielsen K.F."/>
            <person name="Lyhne E.K."/>
            <person name="Kogle M.E."/>
            <person name="Kuo A."/>
            <person name="Riley R."/>
            <person name="Clum A."/>
            <person name="Nolan M."/>
            <person name="Lipzen A."/>
            <person name="Salamov A."/>
            <person name="Henrissat B."/>
            <person name="Wiebenga A."/>
            <person name="De Vries R.P."/>
            <person name="Grigoriev I.V."/>
            <person name="Mortensen U.H."/>
            <person name="Andersen M.R."/>
            <person name="Baker S.E."/>
        </authorList>
    </citation>
    <scope>NUCLEOTIDE SEQUENCE [LARGE SCALE GENOMIC DNA]</scope>
    <source>
        <strain evidence="1 2">IBT 23096</strain>
    </source>
</reference>
<name>A0A2I2GIS8_9EURO</name>
<dbReference type="Proteomes" id="UP000234275">
    <property type="component" value="Unassembled WGS sequence"/>
</dbReference>
<sequence>MRSAYTTVPLALALRAAATTKDSWAFGNGFYSGPSSGNAHITKATWSLVPPAVPEGVTVEDESDQVWVSLWIGLSSTAGDEGANLYQPLLNWSPDQESQGCSASAEEWCVAASTYTPDGQNGQAYVTVPKDTQVDFETSVENKKVLQTVTIDGKVVSKESDALDSDLLYLYSGDECYTGSGTCGTLEAYSYTNITIHLSEADEKYGDTLSLYSGTASTGFTTSDSGKTWHADAIKIKQDKFSNVQ</sequence>
<accession>A0A2I2GIS8</accession>
<dbReference type="GeneID" id="36559105"/>
<comment type="caution">
    <text evidence="1">The sequence shown here is derived from an EMBL/GenBank/DDBJ whole genome shotgun (WGS) entry which is preliminary data.</text>
</comment>
<organism evidence="1 2">
    <name type="scientific">Aspergillus steynii IBT 23096</name>
    <dbReference type="NCBI Taxonomy" id="1392250"/>
    <lineage>
        <taxon>Eukaryota</taxon>
        <taxon>Fungi</taxon>
        <taxon>Dikarya</taxon>
        <taxon>Ascomycota</taxon>
        <taxon>Pezizomycotina</taxon>
        <taxon>Eurotiomycetes</taxon>
        <taxon>Eurotiomycetidae</taxon>
        <taxon>Eurotiales</taxon>
        <taxon>Aspergillaceae</taxon>
        <taxon>Aspergillus</taxon>
        <taxon>Aspergillus subgen. Circumdati</taxon>
    </lineage>
</organism>
<proteinExistence type="predicted"/>
<dbReference type="RefSeq" id="XP_024708086.1">
    <property type="nucleotide sequence ID" value="XM_024851406.1"/>
</dbReference>
<dbReference type="AlphaFoldDB" id="A0A2I2GIS8"/>
<evidence type="ECO:0008006" key="3">
    <source>
        <dbReference type="Google" id="ProtNLM"/>
    </source>
</evidence>
<gene>
    <name evidence="1" type="ORF">P170DRAFT_454054</name>
</gene>
<dbReference type="OrthoDB" id="5086500at2759"/>
<keyword evidence="2" id="KW-1185">Reference proteome</keyword>
<dbReference type="VEuPathDB" id="FungiDB:P170DRAFT_454054"/>
<protein>
    <recommendedName>
        <fullName evidence="3">Concanavalin A-like lectin/glucanase</fullName>
    </recommendedName>
</protein>
<evidence type="ECO:0000313" key="1">
    <source>
        <dbReference type="EMBL" id="PLB52784.1"/>
    </source>
</evidence>
<dbReference type="EMBL" id="MSFO01000002">
    <property type="protein sequence ID" value="PLB52784.1"/>
    <property type="molecule type" value="Genomic_DNA"/>
</dbReference>
<evidence type="ECO:0000313" key="2">
    <source>
        <dbReference type="Proteomes" id="UP000234275"/>
    </source>
</evidence>